<dbReference type="FunFam" id="1.10.10.10:FF:000197">
    <property type="entry name" value="RNA polymerase sigma factor"/>
    <property type="match status" value="1"/>
</dbReference>
<reference evidence="9 10" key="1">
    <citation type="submission" date="2017-11" db="EMBL/GenBank/DDBJ databases">
        <title>Draft genome sequence of Bacillus pumilus 51_5il from lake Gorkoye (Russia: Novosibirsk region).</title>
        <authorList>
            <person name="Shipova A.A."/>
            <person name="Rozanov A.S."/>
            <person name="Bryanskaya A.V."/>
            <person name="Peltek S.E."/>
        </authorList>
    </citation>
    <scope>NUCLEOTIDE SEQUENCE [LARGE SCALE GENOMIC DNA]</scope>
    <source>
        <strain evidence="9 10">51_5il</strain>
    </source>
</reference>
<dbReference type="PANTHER" id="PTHR30376:SF3">
    <property type="entry name" value="RNA POLYMERASE SIGMA FACTOR RPOH"/>
    <property type="match status" value="1"/>
</dbReference>
<comment type="caution">
    <text evidence="9">The sequence shown here is derived from an EMBL/GenBank/DDBJ whole genome shotgun (WGS) entry which is preliminary data.</text>
</comment>
<comment type="similarity">
    <text evidence="1 7">Belongs to the sigma-70 factor family.</text>
</comment>
<dbReference type="RefSeq" id="WP_099726783.1">
    <property type="nucleotide sequence ID" value="NZ_JAEKDO010000001.1"/>
</dbReference>
<dbReference type="Pfam" id="PF04545">
    <property type="entry name" value="Sigma70_r4"/>
    <property type="match status" value="1"/>
</dbReference>
<evidence type="ECO:0000256" key="3">
    <source>
        <dbReference type="ARBA" id="ARBA00023015"/>
    </source>
</evidence>
<dbReference type="PROSITE" id="PS50943">
    <property type="entry name" value="HTH_CROC1"/>
    <property type="match status" value="1"/>
</dbReference>
<dbReference type="InterPro" id="IPR050813">
    <property type="entry name" value="Sigma-70_Factor"/>
</dbReference>
<evidence type="ECO:0000259" key="8">
    <source>
        <dbReference type="PROSITE" id="PS50943"/>
    </source>
</evidence>
<dbReference type="GO" id="GO:0016987">
    <property type="term" value="F:sigma factor activity"/>
    <property type="evidence" value="ECO:0007669"/>
    <property type="project" value="UniProtKB-KW"/>
</dbReference>
<dbReference type="GO" id="GO:0006352">
    <property type="term" value="P:DNA-templated transcription initiation"/>
    <property type="evidence" value="ECO:0007669"/>
    <property type="project" value="InterPro"/>
</dbReference>
<evidence type="ECO:0000256" key="2">
    <source>
        <dbReference type="ARBA" id="ARBA00022969"/>
    </source>
</evidence>
<dbReference type="InterPro" id="IPR001387">
    <property type="entry name" value="Cro/C1-type_HTH"/>
</dbReference>
<name>A0A2G8IWK2_BACPU</name>
<comment type="function">
    <text evidence="7">Sigma factors are initiation factors that promote the attachment of RNA polymerase to specific initiation sites and are then released.</text>
</comment>
<dbReference type="InterPro" id="IPR013324">
    <property type="entry name" value="RNA_pol_sigma_r3/r4-like"/>
</dbReference>
<dbReference type="NCBIfam" id="TIGR02846">
    <property type="entry name" value="spore_sigmaK"/>
    <property type="match status" value="1"/>
</dbReference>
<dbReference type="Proteomes" id="UP000230768">
    <property type="component" value="Unassembled WGS sequence"/>
</dbReference>
<dbReference type="Gene3D" id="1.20.120.1810">
    <property type="match status" value="1"/>
</dbReference>
<dbReference type="PANTHER" id="PTHR30376">
    <property type="entry name" value="SIGMA FACTOR RPOH HEAT SHOCK RELATED"/>
    <property type="match status" value="1"/>
</dbReference>
<dbReference type="CDD" id="cd06171">
    <property type="entry name" value="Sigma70_r4"/>
    <property type="match status" value="1"/>
</dbReference>
<gene>
    <name evidence="9" type="primary">sigK</name>
    <name evidence="9" type="ORF">CTV99_05040</name>
</gene>
<dbReference type="SUPFAM" id="SSF88946">
    <property type="entry name" value="Sigma2 domain of RNA polymerase sigma factors"/>
    <property type="match status" value="1"/>
</dbReference>
<dbReference type="InterPro" id="IPR014284">
    <property type="entry name" value="RNA_pol_sigma-70_dom"/>
</dbReference>
<dbReference type="PROSITE" id="PS00716">
    <property type="entry name" value="SIGMA70_2"/>
    <property type="match status" value="1"/>
</dbReference>
<dbReference type="Pfam" id="PF04542">
    <property type="entry name" value="Sigma70_r2"/>
    <property type="match status" value="1"/>
</dbReference>
<evidence type="ECO:0000313" key="9">
    <source>
        <dbReference type="EMBL" id="PIK27887.1"/>
    </source>
</evidence>
<dbReference type="InterPro" id="IPR013325">
    <property type="entry name" value="RNA_pol_sigma_r2"/>
</dbReference>
<keyword evidence="5 7" id="KW-0238">DNA-binding</keyword>
<evidence type="ECO:0000256" key="6">
    <source>
        <dbReference type="ARBA" id="ARBA00023163"/>
    </source>
</evidence>
<dbReference type="GO" id="GO:0030435">
    <property type="term" value="P:sporulation resulting in formation of a cellular spore"/>
    <property type="evidence" value="ECO:0007669"/>
    <property type="project" value="UniProtKB-KW"/>
</dbReference>
<proteinExistence type="inferred from homology"/>
<dbReference type="InterPro" id="IPR014209">
    <property type="entry name" value="RNA_pol_sigma-K"/>
</dbReference>
<dbReference type="EMBL" id="PEKP01000006">
    <property type="protein sequence ID" value="PIK27887.1"/>
    <property type="molecule type" value="Genomic_DNA"/>
</dbReference>
<dbReference type="SUPFAM" id="SSF88659">
    <property type="entry name" value="Sigma3 and sigma4 domains of RNA polymerase sigma factors"/>
    <property type="match status" value="1"/>
</dbReference>
<dbReference type="InterPro" id="IPR000943">
    <property type="entry name" value="RNA_pol_sigma70"/>
</dbReference>
<evidence type="ECO:0000256" key="5">
    <source>
        <dbReference type="ARBA" id="ARBA00023125"/>
    </source>
</evidence>
<keyword evidence="2" id="KW-0749">Sporulation</keyword>
<dbReference type="AlphaFoldDB" id="A0A2G8IWK2"/>
<evidence type="ECO:0000256" key="4">
    <source>
        <dbReference type="ARBA" id="ARBA00023082"/>
    </source>
</evidence>
<evidence type="ECO:0000256" key="1">
    <source>
        <dbReference type="ARBA" id="ARBA00007788"/>
    </source>
</evidence>
<dbReference type="FunFam" id="1.20.120.1810:FF:000003">
    <property type="entry name" value="RNA polymerase sigma factor"/>
    <property type="match status" value="1"/>
</dbReference>
<feature type="domain" description="HTH cro/C1-type" evidence="8">
    <location>
        <begin position="198"/>
        <end position="218"/>
    </location>
</feature>
<dbReference type="PRINTS" id="PR00046">
    <property type="entry name" value="SIGMA70FCT"/>
</dbReference>
<keyword evidence="3 7" id="KW-0805">Transcription regulation</keyword>
<dbReference type="InterPro" id="IPR036388">
    <property type="entry name" value="WH-like_DNA-bd_sf"/>
</dbReference>
<dbReference type="NCBIfam" id="TIGR02937">
    <property type="entry name" value="sigma70-ECF"/>
    <property type="match status" value="1"/>
</dbReference>
<sequence>MVAGVFTAMGLMVKELVFLVSYVKNNAFPQPLSGDDEKKYLALMAQGDEHARNMLIEHNLRLVAHIVKKFENTGEDAEDLISIGTIGLIKAIESYSSGKGTKLATYAARCIENEILMHLRALKKTKKDVSLHDPIGQDKEGNEISLIDVLKSENEDVIDTIQLNMELEKVKKYIDILDGREKEVIVGRFGLDLKKEKTQREIAKELGISRSYVSRIEKRALMKMFHEFYRAEKEKRKKAKGK</sequence>
<dbReference type="NCBIfam" id="NF004471">
    <property type="entry name" value="PRK05803.1"/>
    <property type="match status" value="1"/>
</dbReference>
<accession>A0A2G8IWK2</accession>
<protein>
    <recommendedName>
        <fullName evidence="7">RNA polymerase sigma factor</fullName>
    </recommendedName>
</protein>
<dbReference type="Gene3D" id="1.10.10.10">
    <property type="entry name" value="Winged helix-like DNA-binding domain superfamily/Winged helix DNA-binding domain"/>
    <property type="match status" value="1"/>
</dbReference>
<evidence type="ECO:0000256" key="7">
    <source>
        <dbReference type="RuleBase" id="RU362124"/>
    </source>
</evidence>
<evidence type="ECO:0000313" key="10">
    <source>
        <dbReference type="Proteomes" id="UP000230768"/>
    </source>
</evidence>
<keyword evidence="4 7" id="KW-0731">Sigma factor</keyword>
<dbReference type="InterPro" id="IPR007627">
    <property type="entry name" value="RNA_pol_sigma70_r2"/>
</dbReference>
<dbReference type="InterPro" id="IPR007630">
    <property type="entry name" value="RNA_pol_sigma70_r4"/>
</dbReference>
<dbReference type="GO" id="GO:0003677">
    <property type="term" value="F:DNA binding"/>
    <property type="evidence" value="ECO:0007669"/>
    <property type="project" value="UniProtKB-KW"/>
</dbReference>
<dbReference type="PROSITE" id="PS00715">
    <property type="entry name" value="SIGMA70_1"/>
    <property type="match status" value="1"/>
</dbReference>
<organism evidence="9 10">
    <name type="scientific">Bacillus pumilus</name>
    <name type="common">Bacillus mesentericus</name>
    <dbReference type="NCBI Taxonomy" id="1408"/>
    <lineage>
        <taxon>Bacteria</taxon>
        <taxon>Bacillati</taxon>
        <taxon>Bacillota</taxon>
        <taxon>Bacilli</taxon>
        <taxon>Bacillales</taxon>
        <taxon>Bacillaceae</taxon>
        <taxon>Bacillus</taxon>
    </lineage>
</organism>
<keyword evidence="6 7" id="KW-0804">Transcription</keyword>
<dbReference type="PIRSF" id="PIRSF000770">
    <property type="entry name" value="RNA_pol_sigma-SigE/K"/>
    <property type="match status" value="1"/>
</dbReference>